<dbReference type="PANTHER" id="PTHR37421">
    <property type="entry name" value="UPF0260 PROTEIN YCGN"/>
    <property type="match status" value="1"/>
</dbReference>
<sequence>MKKRDVSDGDWESLCEQCGLCCYEKIEDETGAVFFTATPCSYLNVESNRCLIYERRFELNPECVKLTEKLVRKLHWLHDDCGYRKALGIRRSRVRTERWEERNKTEESPDNDQ</sequence>
<organism evidence="1 2">
    <name type="scientific">Geobacter pickeringii</name>
    <dbReference type="NCBI Taxonomy" id="345632"/>
    <lineage>
        <taxon>Bacteria</taxon>
        <taxon>Pseudomonadati</taxon>
        <taxon>Thermodesulfobacteriota</taxon>
        <taxon>Desulfuromonadia</taxon>
        <taxon>Geobacterales</taxon>
        <taxon>Geobacteraceae</taxon>
        <taxon>Geobacter</taxon>
    </lineage>
</organism>
<evidence type="ECO:0000313" key="1">
    <source>
        <dbReference type="EMBL" id="AJE04096.1"/>
    </source>
</evidence>
<evidence type="ECO:0008006" key="3">
    <source>
        <dbReference type="Google" id="ProtNLM"/>
    </source>
</evidence>
<dbReference type="EMBL" id="CP009788">
    <property type="protein sequence ID" value="AJE04096.1"/>
    <property type="molecule type" value="Genomic_DNA"/>
</dbReference>
<dbReference type="OrthoDB" id="9786855at2"/>
<dbReference type="Proteomes" id="UP000057609">
    <property type="component" value="Chromosome"/>
</dbReference>
<keyword evidence="2" id="KW-1185">Reference proteome</keyword>
<protein>
    <recommendedName>
        <fullName evidence="3">YcgN family cysteine cluster protein</fullName>
    </recommendedName>
</protein>
<dbReference type="STRING" id="345632.GPICK_12650"/>
<dbReference type="NCBIfam" id="NF003504">
    <property type="entry name" value="PRK05170.2-2"/>
    <property type="match status" value="1"/>
</dbReference>
<reference evidence="1" key="1">
    <citation type="journal article" date="2015" name="Genome Announc.">
        <title>Complete Genome of Geobacter pickeringii G13T, a Metal-Reducing Isolate from Sedimentary Kaolin Deposits.</title>
        <authorList>
            <person name="Badalamenti J.P."/>
            <person name="Bond D.R."/>
        </authorList>
    </citation>
    <scope>NUCLEOTIDE SEQUENCE [LARGE SCALE GENOMIC DNA]</scope>
    <source>
        <strain evidence="1">G13</strain>
    </source>
</reference>
<accession>A0A0B5BJ57</accession>
<dbReference type="PANTHER" id="PTHR37421:SF1">
    <property type="entry name" value="UPF0260 PROTEIN YCGN"/>
    <property type="match status" value="1"/>
</dbReference>
<gene>
    <name evidence="1" type="ORF">GPICK_12650</name>
</gene>
<evidence type="ECO:0000313" key="2">
    <source>
        <dbReference type="Proteomes" id="UP000057609"/>
    </source>
</evidence>
<dbReference type="HOGENOM" id="CLU_164634_1_0_7"/>
<dbReference type="InterPro" id="IPR008228">
    <property type="entry name" value="UCP006173"/>
</dbReference>
<proteinExistence type="predicted"/>
<dbReference type="RefSeq" id="WP_039743788.1">
    <property type="nucleotide sequence ID" value="NZ_CP009788.1"/>
</dbReference>
<dbReference type="AlphaFoldDB" id="A0A0B5BJ57"/>
<dbReference type="KEGG" id="gpi:GPICK_12650"/>
<name>A0A0B5BJ57_9BACT</name>